<evidence type="ECO:0000313" key="4">
    <source>
        <dbReference type="Proteomes" id="UP001501231"/>
    </source>
</evidence>
<reference evidence="3 4" key="1">
    <citation type="journal article" date="2019" name="Int. J. Syst. Evol. Microbiol.">
        <title>The Global Catalogue of Microorganisms (GCM) 10K type strain sequencing project: providing services to taxonomists for standard genome sequencing and annotation.</title>
        <authorList>
            <consortium name="The Broad Institute Genomics Platform"/>
            <consortium name="The Broad Institute Genome Sequencing Center for Infectious Disease"/>
            <person name="Wu L."/>
            <person name="Ma J."/>
        </authorList>
    </citation>
    <scope>NUCLEOTIDE SEQUENCE [LARGE SCALE GENOMIC DNA]</scope>
    <source>
        <strain evidence="3 4">JCM 3325</strain>
    </source>
</reference>
<name>A0ABN3K986_9ACTN</name>
<dbReference type="EMBL" id="BAAARW010000038">
    <property type="protein sequence ID" value="GAA2450375.1"/>
    <property type="molecule type" value="Genomic_DNA"/>
</dbReference>
<feature type="domain" description="DUF4132" evidence="2">
    <location>
        <begin position="475"/>
        <end position="658"/>
    </location>
</feature>
<proteinExistence type="predicted"/>
<evidence type="ECO:0000313" key="3">
    <source>
        <dbReference type="EMBL" id="GAA2450375.1"/>
    </source>
</evidence>
<dbReference type="Pfam" id="PF13569">
    <property type="entry name" value="DUF4132"/>
    <property type="match status" value="1"/>
</dbReference>
<sequence>MPNTPETRVQEAPESSLPDLLVAPPWAASKEPVVLKLKAPKEPTAMTWGPGLREEWLEAPYSKNCQWEPLPEDTDWDEVAETFSSGRALTELDAKQRRSQAIGLIVQAPAKHAEALLADERYWSEFGPYGTSEALEYAAARYEMKAYPLAIHAAKNARAFYWLDPFLDADVAQLMIKHFGVYPNGDRAEIWFKLHGEAAARLAVPDALRKPGPKRKRAEDALRLVAQEHGHDTVVRAARHYGDEAAAAMAVLRTDGLDVYPDPLPAMPEAFDPARLPRILLSGREQALPDSATRHLLTMLTFSKPWDPYPGVERVIGLFDPDSLADFAWALYEADLPHRSMSSRAVQYALVRFGNDATADRLAPIMARWSKGYVYDIGGFNLLSLFTRLGSDSALRHLHRLANKAADQKRMRQEAQWALNRIAKERGLTPEQLADRLVPDFGLDAGGGMTLDYGPCTFRVGFDEQLKPHVTDDAGKLRKTLPKPGVKDDDTLAPAAYKRFADLKKEVRTVAADQIKGLENAMVTGRSWSTADFRSLFIDHPLLWHIARRLVWGTELNGRLVPFRVAEDRTLADADDKELHSLPGDAQVTLPHPLLLSETAVAAWGQVFADYEILQPFPQLARPVHTLTDDERKSTGLARFEGRTVHFGRILGMTSRGWELGEKETGGFRRQVMLMTPDDRHLMVQFEPGIRVIDPDEYAEQEIRHVSLFTGRYSGKRHPFGELDPVTTSEILAELTRLTETA</sequence>
<evidence type="ECO:0000259" key="2">
    <source>
        <dbReference type="Pfam" id="PF13569"/>
    </source>
</evidence>
<evidence type="ECO:0000256" key="1">
    <source>
        <dbReference type="SAM" id="MobiDB-lite"/>
    </source>
</evidence>
<gene>
    <name evidence="3" type="ORF">GCM10010191_80340</name>
</gene>
<feature type="region of interest" description="Disordered" evidence="1">
    <location>
        <begin position="1"/>
        <end position="20"/>
    </location>
</feature>
<keyword evidence="4" id="KW-1185">Reference proteome</keyword>
<dbReference type="InterPro" id="IPR025406">
    <property type="entry name" value="DUF4132"/>
</dbReference>
<dbReference type="Proteomes" id="UP001501231">
    <property type="component" value="Unassembled WGS sequence"/>
</dbReference>
<accession>A0ABN3K986</accession>
<dbReference type="RefSeq" id="WP_344596440.1">
    <property type="nucleotide sequence ID" value="NZ_BAAARW010000038.1"/>
</dbReference>
<protein>
    <recommendedName>
        <fullName evidence="2">DUF4132 domain-containing protein</fullName>
    </recommendedName>
</protein>
<comment type="caution">
    <text evidence="3">The sequence shown here is derived from an EMBL/GenBank/DDBJ whole genome shotgun (WGS) entry which is preliminary data.</text>
</comment>
<organism evidence="3 4">
    <name type="scientific">Actinomadura vinacea</name>
    <dbReference type="NCBI Taxonomy" id="115336"/>
    <lineage>
        <taxon>Bacteria</taxon>
        <taxon>Bacillati</taxon>
        <taxon>Actinomycetota</taxon>
        <taxon>Actinomycetes</taxon>
        <taxon>Streptosporangiales</taxon>
        <taxon>Thermomonosporaceae</taxon>
        <taxon>Actinomadura</taxon>
    </lineage>
</organism>